<evidence type="ECO:0000256" key="7">
    <source>
        <dbReference type="ARBA" id="ARBA00022840"/>
    </source>
</evidence>
<feature type="transmembrane region" description="Helical" evidence="10">
    <location>
        <begin position="136"/>
        <end position="154"/>
    </location>
</feature>
<reference evidence="13 14" key="1">
    <citation type="submission" date="2018-03" db="EMBL/GenBank/DDBJ databases">
        <title>Genomic Encyclopedia of Archaeal and Bacterial Type Strains, Phase II (KMG-II): from individual species to whole genera.</title>
        <authorList>
            <person name="Goeker M."/>
        </authorList>
    </citation>
    <scope>NUCLEOTIDE SEQUENCE [LARGE SCALE GENOMIC DNA]</scope>
    <source>
        <strain evidence="13 14">DSM 43146</strain>
    </source>
</reference>
<feature type="transmembrane region" description="Helical" evidence="10">
    <location>
        <begin position="21"/>
        <end position="38"/>
    </location>
</feature>
<evidence type="ECO:0000313" key="14">
    <source>
        <dbReference type="Proteomes" id="UP000239415"/>
    </source>
</evidence>
<dbReference type="SUPFAM" id="SSF55874">
    <property type="entry name" value="ATPase domain of HSP90 chaperone/DNA topoisomerase II/histidine kinase"/>
    <property type="match status" value="1"/>
</dbReference>
<feature type="transmembrane region" description="Helical" evidence="10">
    <location>
        <begin position="160"/>
        <end position="181"/>
    </location>
</feature>
<feature type="transmembrane region" description="Helical" evidence="10">
    <location>
        <begin position="112"/>
        <end position="129"/>
    </location>
</feature>
<gene>
    <name evidence="13" type="ORF">CLV67_11940</name>
</gene>
<organism evidence="13 14">
    <name type="scientific">Actinoplanes italicus</name>
    <dbReference type="NCBI Taxonomy" id="113567"/>
    <lineage>
        <taxon>Bacteria</taxon>
        <taxon>Bacillati</taxon>
        <taxon>Actinomycetota</taxon>
        <taxon>Actinomycetes</taxon>
        <taxon>Micromonosporales</taxon>
        <taxon>Micromonosporaceae</taxon>
        <taxon>Actinoplanes</taxon>
    </lineage>
</organism>
<keyword evidence="6 13" id="KW-0418">Kinase</keyword>
<dbReference type="PANTHER" id="PTHR24421:SF10">
    <property type="entry name" value="NITRATE_NITRITE SENSOR PROTEIN NARQ"/>
    <property type="match status" value="1"/>
</dbReference>
<evidence type="ECO:0000259" key="11">
    <source>
        <dbReference type="Pfam" id="PF02518"/>
    </source>
</evidence>
<dbReference type="GO" id="GO:0000155">
    <property type="term" value="F:phosphorelay sensor kinase activity"/>
    <property type="evidence" value="ECO:0007669"/>
    <property type="project" value="InterPro"/>
</dbReference>
<feature type="region of interest" description="Disordered" evidence="9">
    <location>
        <begin position="400"/>
        <end position="421"/>
    </location>
</feature>
<keyword evidence="14" id="KW-1185">Reference proteome</keyword>
<dbReference type="Pfam" id="PF07730">
    <property type="entry name" value="HisKA_3"/>
    <property type="match status" value="1"/>
</dbReference>
<keyword evidence="3" id="KW-0597">Phosphoprotein</keyword>
<feature type="transmembrane region" description="Helical" evidence="10">
    <location>
        <begin position="58"/>
        <end position="78"/>
    </location>
</feature>
<keyword evidence="10" id="KW-1133">Transmembrane helix</keyword>
<feature type="transmembrane region" description="Helical" evidence="10">
    <location>
        <begin position="83"/>
        <end position="100"/>
    </location>
</feature>
<proteinExistence type="predicted"/>
<dbReference type="GO" id="GO:0016020">
    <property type="term" value="C:membrane"/>
    <property type="evidence" value="ECO:0007669"/>
    <property type="project" value="InterPro"/>
</dbReference>
<dbReference type="InterPro" id="IPR011712">
    <property type="entry name" value="Sig_transdc_His_kin_sub3_dim/P"/>
</dbReference>
<dbReference type="GO" id="GO:0046983">
    <property type="term" value="F:protein dimerization activity"/>
    <property type="evidence" value="ECO:0007669"/>
    <property type="project" value="InterPro"/>
</dbReference>
<evidence type="ECO:0000256" key="2">
    <source>
        <dbReference type="ARBA" id="ARBA00012438"/>
    </source>
</evidence>
<evidence type="ECO:0000256" key="1">
    <source>
        <dbReference type="ARBA" id="ARBA00000085"/>
    </source>
</evidence>
<dbReference type="CDD" id="cd16917">
    <property type="entry name" value="HATPase_UhpB-NarQ-NarX-like"/>
    <property type="match status" value="1"/>
</dbReference>
<keyword evidence="10" id="KW-0812">Transmembrane</keyword>
<protein>
    <recommendedName>
        <fullName evidence="2">histidine kinase</fullName>
        <ecNumber evidence="2">2.7.13.3</ecNumber>
    </recommendedName>
</protein>
<sequence>MAADRPADTISRMPSPLRIRRLPLAGWVALCWAISAFSTLRAHLGLPGMPTGLPAPPAWRWAVIAVAVAAAVVACRLIRTRPLLALCLLATAPVALILAVGHDGLANGEDQLLAQFLLGADIVLGYLVATRPPWTWAVALVPILGALPVTLRLGDLPQAWTGWTAFVVLPLVVALLLGYSIRQAHDYALRLSEQAAAQSVMAERLRISRELHDHVAHSVGVIALQAGAAARVIGTQPERARDSLLHIESTSRETLAGLRRMLSGLRMPHDEDAPLRPAPTLADVGDLVRSAEGSGVDVRVDWAGRRRPLPADVELSAYRIIQESLTNVLRHADAATCRISVEYRSADLRIEVVDDGHGPHHGGSADGGFGLIGLHERAALLDGALTAGARAEGGFRVAAHLPIDPGDPGGPGEARAGADRT</sequence>
<comment type="catalytic activity">
    <reaction evidence="1">
        <text>ATP + protein L-histidine = ADP + protein N-phospho-L-histidine.</text>
        <dbReference type="EC" id="2.7.13.3"/>
    </reaction>
</comment>
<dbReference type="Gene3D" id="1.20.5.1930">
    <property type="match status" value="1"/>
</dbReference>
<evidence type="ECO:0000256" key="6">
    <source>
        <dbReference type="ARBA" id="ARBA00022777"/>
    </source>
</evidence>
<evidence type="ECO:0000256" key="3">
    <source>
        <dbReference type="ARBA" id="ARBA00022553"/>
    </source>
</evidence>
<evidence type="ECO:0000256" key="4">
    <source>
        <dbReference type="ARBA" id="ARBA00022679"/>
    </source>
</evidence>
<name>A0A2T0K0Y9_9ACTN</name>
<dbReference type="Proteomes" id="UP000239415">
    <property type="component" value="Unassembled WGS sequence"/>
</dbReference>
<dbReference type="Pfam" id="PF02518">
    <property type="entry name" value="HATPase_c"/>
    <property type="match status" value="1"/>
</dbReference>
<keyword evidence="7" id="KW-0067">ATP-binding</keyword>
<evidence type="ECO:0000259" key="12">
    <source>
        <dbReference type="Pfam" id="PF07730"/>
    </source>
</evidence>
<dbReference type="InterPro" id="IPR050482">
    <property type="entry name" value="Sensor_HK_TwoCompSys"/>
</dbReference>
<evidence type="ECO:0000313" key="13">
    <source>
        <dbReference type="EMBL" id="PRX16459.1"/>
    </source>
</evidence>
<accession>A0A2T0K0Y9</accession>
<dbReference type="InterPro" id="IPR036890">
    <property type="entry name" value="HATPase_C_sf"/>
</dbReference>
<feature type="domain" description="Signal transduction histidine kinase subgroup 3 dimerisation and phosphoacceptor" evidence="12">
    <location>
        <begin position="203"/>
        <end position="270"/>
    </location>
</feature>
<keyword evidence="4" id="KW-0808">Transferase</keyword>
<dbReference type="EC" id="2.7.13.3" evidence="2"/>
<dbReference type="PANTHER" id="PTHR24421">
    <property type="entry name" value="NITRATE/NITRITE SENSOR PROTEIN NARX-RELATED"/>
    <property type="match status" value="1"/>
</dbReference>
<dbReference type="Gene3D" id="3.30.565.10">
    <property type="entry name" value="Histidine kinase-like ATPase, C-terminal domain"/>
    <property type="match status" value="1"/>
</dbReference>
<evidence type="ECO:0000256" key="10">
    <source>
        <dbReference type="SAM" id="Phobius"/>
    </source>
</evidence>
<evidence type="ECO:0000256" key="9">
    <source>
        <dbReference type="SAM" id="MobiDB-lite"/>
    </source>
</evidence>
<comment type="caution">
    <text evidence="13">The sequence shown here is derived from an EMBL/GenBank/DDBJ whole genome shotgun (WGS) entry which is preliminary data.</text>
</comment>
<keyword evidence="5" id="KW-0547">Nucleotide-binding</keyword>
<keyword evidence="8" id="KW-0902">Two-component regulatory system</keyword>
<dbReference type="GO" id="GO:0005524">
    <property type="term" value="F:ATP binding"/>
    <property type="evidence" value="ECO:0007669"/>
    <property type="project" value="UniProtKB-KW"/>
</dbReference>
<feature type="domain" description="Histidine kinase/HSP90-like ATPase" evidence="11">
    <location>
        <begin position="314"/>
        <end position="404"/>
    </location>
</feature>
<dbReference type="AlphaFoldDB" id="A0A2T0K0Y9"/>
<dbReference type="EMBL" id="PVMZ01000019">
    <property type="protein sequence ID" value="PRX16459.1"/>
    <property type="molecule type" value="Genomic_DNA"/>
</dbReference>
<evidence type="ECO:0000256" key="5">
    <source>
        <dbReference type="ARBA" id="ARBA00022741"/>
    </source>
</evidence>
<evidence type="ECO:0000256" key="8">
    <source>
        <dbReference type="ARBA" id="ARBA00023012"/>
    </source>
</evidence>
<dbReference type="InterPro" id="IPR003594">
    <property type="entry name" value="HATPase_dom"/>
</dbReference>
<keyword evidence="10" id="KW-0472">Membrane</keyword>
<dbReference type="OrthoDB" id="227596at2"/>